<feature type="binding site" evidence="11">
    <location>
        <position position="671"/>
    </location>
    <ligand>
        <name>Zn(2+)</name>
        <dbReference type="ChEBI" id="CHEBI:29105"/>
    </ligand>
</feature>
<evidence type="ECO:0000256" key="7">
    <source>
        <dbReference type="ARBA" id="ARBA00022840"/>
    </source>
</evidence>
<dbReference type="SUPFAM" id="SSF50447">
    <property type="entry name" value="Translation proteins"/>
    <property type="match status" value="1"/>
</dbReference>
<dbReference type="Pfam" id="PF01411">
    <property type="entry name" value="tRNA-synt_2c"/>
    <property type="match status" value="1"/>
</dbReference>
<evidence type="ECO:0000256" key="5">
    <source>
        <dbReference type="ARBA" id="ARBA00022741"/>
    </source>
</evidence>
<dbReference type="InterPro" id="IPR023033">
    <property type="entry name" value="Ala_tRNA_ligase_euk/bac"/>
</dbReference>
<dbReference type="Pfam" id="PF07973">
    <property type="entry name" value="tRNA_SAD"/>
    <property type="match status" value="1"/>
</dbReference>
<evidence type="ECO:0000256" key="2">
    <source>
        <dbReference type="ARBA" id="ARBA00022555"/>
    </source>
</evidence>
<dbReference type="PANTHER" id="PTHR11777">
    <property type="entry name" value="ALANYL-TRNA SYNTHETASE"/>
    <property type="match status" value="1"/>
</dbReference>
<feature type="binding site" evidence="11">
    <location>
        <position position="573"/>
    </location>
    <ligand>
        <name>Zn(2+)</name>
        <dbReference type="ChEBI" id="CHEBI:29105"/>
    </ligand>
</feature>
<feature type="coiled-coil region" evidence="12">
    <location>
        <begin position="730"/>
        <end position="757"/>
    </location>
</feature>
<evidence type="ECO:0000256" key="9">
    <source>
        <dbReference type="ARBA" id="ARBA00022917"/>
    </source>
</evidence>
<dbReference type="HAMAP" id="MF_00036_B">
    <property type="entry name" value="Ala_tRNA_synth_B"/>
    <property type="match status" value="1"/>
</dbReference>
<evidence type="ECO:0000256" key="12">
    <source>
        <dbReference type="SAM" id="Coils"/>
    </source>
</evidence>
<comment type="similarity">
    <text evidence="1 11">Belongs to the class-II aminoacyl-tRNA synthetase family.</text>
</comment>
<dbReference type="Gene3D" id="3.30.54.20">
    <property type="match status" value="1"/>
</dbReference>
<dbReference type="GO" id="GO:0002161">
    <property type="term" value="F:aminoacyl-tRNA deacylase activity"/>
    <property type="evidence" value="ECO:0007669"/>
    <property type="project" value="TreeGrafter"/>
</dbReference>
<dbReference type="GO" id="GO:0045892">
    <property type="term" value="P:negative regulation of DNA-templated transcription"/>
    <property type="evidence" value="ECO:0007669"/>
    <property type="project" value="TreeGrafter"/>
</dbReference>
<keyword evidence="3 11" id="KW-0436">Ligase</keyword>
<dbReference type="AlphaFoldDB" id="A0A7T6AQ56"/>
<dbReference type="GO" id="GO:0005524">
    <property type="term" value="F:ATP binding"/>
    <property type="evidence" value="ECO:0007669"/>
    <property type="project" value="UniProtKB-UniRule"/>
</dbReference>
<dbReference type="NCBIfam" id="TIGR00344">
    <property type="entry name" value="alaS"/>
    <property type="match status" value="1"/>
</dbReference>
<dbReference type="Proteomes" id="UP000596092">
    <property type="component" value="Chromosome"/>
</dbReference>
<keyword evidence="2 11" id="KW-0820">tRNA-binding</keyword>
<protein>
    <recommendedName>
        <fullName evidence="11">Alanine--tRNA ligase</fullName>
        <ecNumber evidence="11">6.1.1.7</ecNumber>
    </recommendedName>
    <alternativeName>
        <fullName evidence="11">Alanyl-tRNA synthetase</fullName>
        <shortName evidence="11">AlaRS</shortName>
    </alternativeName>
</protein>
<feature type="domain" description="Alanyl-transfer RNA synthetases family profile" evidence="13">
    <location>
        <begin position="1"/>
        <end position="714"/>
    </location>
</feature>
<evidence type="ECO:0000313" key="14">
    <source>
        <dbReference type="EMBL" id="QQG65376.1"/>
    </source>
</evidence>
<keyword evidence="4 11" id="KW-0479">Metal-binding</keyword>
<keyword evidence="10 11" id="KW-0030">Aminoacyl-tRNA synthetase</keyword>
<dbReference type="SMART" id="SM00863">
    <property type="entry name" value="tRNA_SAD"/>
    <property type="match status" value="1"/>
</dbReference>
<comment type="subcellular location">
    <subcellularLocation>
        <location evidence="11">Cytoplasm</location>
    </subcellularLocation>
</comment>
<keyword evidence="15" id="KW-1185">Reference proteome</keyword>
<keyword evidence="7 11" id="KW-0067">ATP-binding</keyword>
<evidence type="ECO:0000256" key="4">
    <source>
        <dbReference type="ARBA" id="ARBA00022723"/>
    </source>
</evidence>
<evidence type="ECO:0000256" key="8">
    <source>
        <dbReference type="ARBA" id="ARBA00022884"/>
    </source>
</evidence>
<dbReference type="EC" id="6.1.1.7" evidence="11"/>
<dbReference type="Gene3D" id="3.10.310.40">
    <property type="match status" value="1"/>
</dbReference>
<dbReference type="InterPro" id="IPR018165">
    <property type="entry name" value="Ala-tRNA-synth_IIc_core"/>
</dbReference>
<dbReference type="InterPro" id="IPR018162">
    <property type="entry name" value="Ala-tRNA-ligase_IIc_anticod-bd"/>
</dbReference>
<dbReference type="EMBL" id="CP054140">
    <property type="protein sequence ID" value="QQG65376.1"/>
    <property type="molecule type" value="Genomic_DNA"/>
</dbReference>
<dbReference type="InterPro" id="IPR009000">
    <property type="entry name" value="Transl_B-barrel_sf"/>
</dbReference>
<dbReference type="FunFam" id="3.30.930.10:FF:000004">
    <property type="entry name" value="Alanine--tRNA ligase"/>
    <property type="match status" value="1"/>
</dbReference>
<dbReference type="Gene3D" id="2.40.30.130">
    <property type="match status" value="1"/>
</dbReference>
<dbReference type="Pfam" id="PF02272">
    <property type="entry name" value="DHHA1"/>
    <property type="match status" value="1"/>
</dbReference>
<keyword evidence="12" id="KW-0175">Coiled coil</keyword>
<dbReference type="Gene3D" id="3.30.980.10">
    <property type="entry name" value="Threonyl-trna Synthetase, Chain A, domain 2"/>
    <property type="match status" value="1"/>
</dbReference>
<name>A0A7T6AQ56_9BACT</name>
<dbReference type="InterPro" id="IPR003156">
    <property type="entry name" value="DHHA1_dom"/>
</dbReference>
<dbReference type="GO" id="GO:0000049">
    <property type="term" value="F:tRNA binding"/>
    <property type="evidence" value="ECO:0007669"/>
    <property type="project" value="UniProtKB-KW"/>
</dbReference>
<dbReference type="InterPro" id="IPR002318">
    <property type="entry name" value="Ala-tRNA-lgiase_IIc"/>
</dbReference>
<dbReference type="InterPro" id="IPR012947">
    <property type="entry name" value="tRNA_SAD"/>
</dbReference>
<keyword evidence="9 11" id="KW-0648">Protein biosynthesis</keyword>
<comment type="domain">
    <text evidence="11">Consists of three domains; the N-terminal catalytic domain, the editing domain and the C-terminal C-Ala domain. The editing domain removes incorrectly charged amino acids, while the C-Ala domain, along with tRNA(Ala), serves as a bridge to cooperatively bring together the editing and aminoacylation centers thus stimulating deacylation of misacylated tRNAs.</text>
</comment>
<feature type="binding site" evidence="11">
    <location>
        <position position="675"/>
    </location>
    <ligand>
        <name>Zn(2+)</name>
        <dbReference type="ChEBI" id="CHEBI:29105"/>
    </ligand>
</feature>
<dbReference type="SUPFAM" id="SSF55186">
    <property type="entry name" value="ThrRS/AlaRS common domain"/>
    <property type="match status" value="1"/>
</dbReference>
<evidence type="ECO:0000256" key="3">
    <source>
        <dbReference type="ARBA" id="ARBA00022598"/>
    </source>
</evidence>
<evidence type="ECO:0000256" key="10">
    <source>
        <dbReference type="ARBA" id="ARBA00023146"/>
    </source>
</evidence>
<dbReference type="PRINTS" id="PR00980">
    <property type="entry name" value="TRNASYNTHALA"/>
</dbReference>
<dbReference type="GO" id="GO:0006419">
    <property type="term" value="P:alanyl-tRNA aminoacylation"/>
    <property type="evidence" value="ECO:0007669"/>
    <property type="project" value="UniProtKB-UniRule"/>
</dbReference>
<dbReference type="InterPro" id="IPR045864">
    <property type="entry name" value="aa-tRNA-synth_II/BPL/LPL"/>
</dbReference>
<keyword evidence="11" id="KW-0963">Cytoplasm</keyword>
<dbReference type="InterPro" id="IPR050058">
    <property type="entry name" value="Ala-tRNA_ligase"/>
</dbReference>
<keyword evidence="6 11" id="KW-0862">Zinc</keyword>
<dbReference type="FunFam" id="3.10.310.40:FF:000001">
    <property type="entry name" value="Alanine--tRNA ligase"/>
    <property type="match status" value="1"/>
</dbReference>
<evidence type="ECO:0000256" key="6">
    <source>
        <dbReference type="ARBA" id="ARBA00022833"/>
    </source>
</evidence>
<feature type="binding site" evidence="11">
    <location>
        <position position="569"/>
    </location>
    <ligand>
        <name>Zn(2+)</name>
        <dbReference type="ChEBI" id="CHEBI:29105"/>
    </ligand>
</feature>
<dbReference type="PROSITE" id="PS50860">
    <property type="entry name" value="AA_TRNA_LIGASE_II_ALA"/>
    <property type="match status" value="1"/>
</dbReference>
<evidence type="ECO:0000256" key="11">
    <source>
        <dbReference type="HAMAP-Rule" id="MF_00036"/>
    </source>
</evidence>
<dbReference type="SUPFAM" id="SSF55681">
    <property type="entry name" value="Class II aaRS and biotin synthetases"/>
    <property type="match status" value="1"/>
</dbReference>
<sequence length="882" mass="96461">MTGNEIRQSFLEFFESKGHTRVPASSLVPHDDPTLLFTNSGMVQFKKVFMGEESRPYVRATSAQSSVRAGGKHNDLENVGYTARHHTFFEMLGNFSFGDYFKKEAIAYAWEFLTGTLRFDPQKLWVTVYTDDDEAYALWEQVETLPKGRIVRMGEEDNFWAMGDTGPCGPCSEIYIDQGIDVGCGRAECALGCDCDRFLELWNLVFMQFYRDEHGVMTPLPKPSIDTGMGLERVAAVLQGKTNNYDCDLFTPIIDYVAELAGKQYHTSSADDVSMRVIADHARATTFLVADGVLPSNEGRGYVLRRIMRRAVRYGRALGLTSFFPGVCALVTEEMHGAYPHLNKTRQLLDKVVSNEEQRFGETLDHGLNRLDQEIRRLKKEEDSSAAISGDFIFKLYDTYGFPVDIVRDIAIEREIAFDEPGFVDAMEQQREQSRKSWKGSDVEHLEAGIIELGRQGKKAEFIGYGSMQGVSTVEGIVNAAGQLVTQAEAGETLRLFTAQTPFYAESGGQIGDQGEITWAEGRFAVENTLAPVEGLILHEGKLVQGTLAVGTPVELTVAERRGDTVLNHTATHLLHAALKKVLGDHVQQAGSAVDHNRLRFDFTHFSPLTHAEICTVEQLVNDEIRRNVPVETALLSREQALNGGATALFGEKYGEEVRVVSIGGFSKELCGGTHARMTGDIGLFKIVMETGIAAGVRRIEAMTGAASVRWVQELARQSAAVSAAISGPIEGAVDKIQGLLKRQKELEKQIASLNANMALSDLDQLLAGCMEIDGMQVVAGRVSLDSPKTLREIGDKIKDRLPDGVIVLGGEFEGKAALLAMVGKKHVGRITAGDLVNRVATIVGGKGGGRPDMAQAGGPMADKLDEAIKSVASIIKGLIRV</sequence>
<accession>A0A7T6AQ56</accession>
<dbReference type="GO" id="GO:0004813">
    <property type="term" value="F:alanine-tRNA ligase activity"/>
    <property type="evidence" value="ECO:0007669"/>
    <property type="project" value="UniProtKB-UniRule"/>
</dbReference>
<dbReference type="RefSeq" id="WP_199264197.1">
    <property type="nucleotide sequence ID" value="NZ_CP054140.1"/>
</dbReference>
<dbReference type="FunFam" id="3.30.54.20:FF:000001">
    <property type="entry name" value="Alanine--tRNA ligase"/>
    <property type="match status" value="1"/>
</dbReference>
<gene>
    <name evidence="11 14" type="primary">alaS</name>
    <name evidence="14" type="ORF">HP555_05600</name>
</gene>
<dbReference type="GO" id="GO:0005829">
    <property type="term" value="C:cytosol"/>
    <property type="evidence" value="ECO:0007669"/>
    <property type="project" value="TreeGrafter"/>
</dbReference>
<dbReference type="KEGG" id="dog:HP555_05600"/>
<comment type="catalytic activity">
    <reaction evidence="11">
        <text>tRNA(Ala) + L-alanine + ATP = L-alanyl-tRNA(Ala) + AMP + diphosphate</text>
        <dbReference type="Rhea" id="RHEA:12540"/>
        <dbReference type="Rhea" id="RHEA-COMP:9657"/>
        <dbReference type="Rhea" id="RHEA-COMP:9923"/>
        <dbReference type="ChEBI" id="CHEBI:30616"/>
        <dbReference type="ChEBI" id="CHEBI:33019"/>
        <dbReference type="ChEBI" id="CHEBI:57972"/>
        <dbReference type="ChEBI" id="CHEBI:78442"/>
        <dbReference type="ChEBI" id="CHEBI:78497"/>
        <dbReference type="ChEBI" id="CHEBI:456215"/>
        <dbReference type="EC" id="6.1.1.7"/>
    </reaction>
</comment>
<organism evidence="14 15">
    <name type="scientific">Desulfobulbus oligotrophicus</name>
    <dbReference type="NCBI Taxonomy" id="1909699"/>
    <lineage>
        <taxon>Bacteria</taxon>
        <taxon>Pseudomonadati</taxon>
        <taxon>Thermodesulfobacteriota</taxon>
        <taxon>Desulfobulbia</taxon>
        <taxon>Desulfobulbales</taxon>
        <taxon>Desulfobulbaceae</taxon>
        <taxon>Desulfobulbus</taxon>
    </lineage>
</organism>
<evidence type="ECO:0000256" key="1">
    <source>
        <dbReference type="ARBA" id="ARBA00008226"/>
    </source>
</evidence>
<dbReference type="GO" id="GO:0008270">
    <property type="term" value="F:zinc ion binding"/>
    <property type="evidence" value="ECO:0007669"/>
    <property type="project" value="UniProtKB-UniRule"/>
</dbReference>
<dbReference type="InterPro" id="IPR018164">
    <property type="entry name" value="Ala-tRNA-synth_IIc_N"/>
</dbReference>
<proteinExistence type="inferred from homology"/>
<keyword evidence="8 11" id="KW-0694">RNA-binding</keyword>
<reference evidence="14 15" key="1">
    <citation type="submission" date="2020-05" db="EMBL/GenBank/DDBJ databases">
        <title>Complete genome of Desulfobulbus oligotrophicus.</title>
        <authorList>
            <person name="Podar M."/>
        </authorList>
    </citation>
    <scope>NUCLEOTIDE SEQUENCE [LARGE SCALE GENOMIC DNA]</scope>
    <source>
        <strain evidence="14 15">Prop6</strain>
    </source>
</reference>
<dbReference type="CDD" id="cd00673">
    <property type="entry name" value="AlaRS_core"/>
    <property type="match status" value="1"/>
</dbReference>
<comment type="cofactor">
    <cofactor evidence="11">
        <name>Zn(2+)</name>
        <dbReference type="ChEBI" id="CHEBI:29105"/>
    </cofactor>
    <text evidence="11">Binds 1 zinc ion per subunit.</text>
</comment>
<dbReference type="SUPFAM" id="SSF101353">
    <property type="entry name" value="Putative anticodon-binding domain of alanyl-tRNA synthetase (AlaRS)"/>
    <property type="match status" value="1"/>
</dbReference>
<dbReference type="Gene3D" id="3.30.930.10">
    <property type="entry name" value="Bira Bifunctional Protein, Domain 2"/>
    <property type="match status" value="1"/>
</dbReference>
<evidence type="ECO:0000313" key="15">
    <source>
        <dbReference type="Proteomes" id="UP000596092"/>
    </source>
</evidence>
<keyword evidence="5 11" id="KW-0547">Nucleotide-binding</keyword>
<dbReference type="InterPro" id="IPR018163">
    <property type="entry name" value="Thr/Ala-tRNA-synth_IIc_edit"/>
</dbReference>
<dbReference type="PANTHER" id="PTHR11777:SF9">
    <property type="entry name" value="ALANINE--TRNA LIGASE, CYTOPLASMIC"/>
    <property type="match status" value="1"/>
</dbReference>
<comment type="function">
    <text evidence="11">Catalyzes the attachment of alanine to tRNA(Ala) in a two-step reaction: alanine is first activated by ATP to form Ala-AMP and then transferred to the acceptor end of tRNA(Ala). Also edits incorrectly charged Ser-tRNA(Ala) and Gly-tRNA(Ala) via its editing domain.</text>
</comment>
<evidence type="ECO:0000259" key="13">
    <source>
        <dbReference type="PROSITE" id="PS50860"/>
    </source>
</evidence>
<dbReference type="FunFam" id="3.30.980.10:FF:000004">
    <property type="entry name" value="Alanine--tRNA ligase, cytoplasmic"/>
    <property type="match status" value="1"/>
</dbReference>